<evidence type="ECO:0000256" key="1">
    <source>
        <dbReference type="SAM" id="Coils"/>
    </source>
</evidence>
<dbReference type="Pfam" id="PF13188">
    <property type="entry name" value="PAS_8"/>
    <property type="match status" value="1"/>
</dbReference>
<dbReference type="EMBL" id="CP063362">
    <property type="protein sequence ID" value="QRG06221.1"/>
    <property type="molecule type" value="Genomic_DNA"/>
</dbReference>
<dbReference type="SMART" id="SM00267">
    <property type="entry name" value="GGDEF"/>
    <property type="match status" value="1"/>
</dbReference>
<dbReference type="KEGG" id="xdi:EZH22_25125"/>
<evidence type="ECO:0000259" key="3">
    <source>
        <dbReference type="PROSITE" id="PS50112"/>
    </source>
</evidence>
<feature type="region of interest" description="Disordered" evidence="2">
    <location>
        <begin position="322"/>
        <end position="341"/>
    </location>
</feature>
<evidence type="ECO:0000259" key="4">
    <source>
        <dbReference type="PROSITE" id="PS50113"/>
    </source>
</evidence>
<feature type="coiled-coil region" evidence="1">
    <location>
        <begin position="121"/>
        <end position="157"/>
    </location>
</feature>
<evidence type="ECO:0000259" key="5">
    <source>
        <dbReference type="PROSITE" id="PS50887"/>
    </source>
</evidence>
<dbReference type="PROSITE" id="PS50112">
    <property type="entry name" value="PAS"/>
    <property type="match status" value="1"/>
</dbReference>
<dbReference type="InterPro" id="IPR035965">
    <property type="entry name" value="PAS-like_dom_sf"/>
</dbReference>
<evidence type="ECO:0000256" key="2">
    <source>
        <dbReference type="SAM" id="MobiDB-lite"/>
    </source>
</evidence>
<dbReference type="PROSITE" id="PS50113">
    <property type="entry name" value="PAC"/>
    <property type="match status" value="1"/>
</dbReference>
<dbReference type="InterPro" id="IPR029787">
    <property type="entry name" value="Nucleotide_cyclase"/>
</dbReference>
<reference evidence="6 7" key="1">
    <citation type="submission" date="2020-10" db="EMBL/GenBank/DDBJ databases">
        <title>Degradation of 1,4-Dioxane by Xanthobacter sp. YN2, via a Novel Group-2 Soluble Di-Iron Monooxygenase.</title>
        <authorList>
            <person name="Ma F."/>
            <person name="Wang Y."/>
            <person name="Yang J."/>
            <person name="Guo H."/>
            <person name="Su D."/>
            <person name="Yu L."/>
        </authorList>
    </citation>
    <scope>NUCLEOTIDE SEQUENCE [LARGE SCALE GENOMIC DNA]</scope>
    <source>
        <strain evidence="6 7">YN2</strain>
    </source>
</reference>
<dbReference type="CDD" id="cd00130">
    <property type="entry name" value="PAS"/>
    <property type="match status" value="1"/>
</dbReference>
<sequence>MVDPDLLFTRVLEFMQGGVLALDRQGHVRAFNPAAERILGFSPAGDDEAPFATQLFGDPANDGFAQALLDAVYNADSCHDSDIPYYRDNQLVWLNLITSTLWSQPAPDSPPHKVGVVALFVDITERKVAAAELRRANEELEQRVQERTRQLAYANLNLTREIAERVRAQEQIARLAAHDVLTELPNRRHFEQCLAAAVAEGGAFAVLYLDLDGFKSINDTHGHDTGDWLLQNVADRLRSCVREGDILARLGGDEFAAILKSAHTAEEVEPVVAQIIEHVGAPYRPGGGPALRVGVSVGFALHPHAGSTPRELIQASDRAMYAAKRGGRHPNRPLVPDSEEA</sequence>
<dbReference type="RefSeq" id="WP_203193129.1">
    <property type="nucleotide sequence ID" value="NZ_CP063362.1"/>
</dbReference>
<keyword evidence="1" id="KW-0175">Coiled coil</keyword>
<evidence type="ECO:0000313" key="6">
    <source>
        <dbReference type="EMBL" id="QRG06221.1"/>
    </source>
</evidence>
<dbReference type="Gene3D" id="3.30.70.270">
    <property type="match status" value="1"/>
</dbReference>
<dbReference type="SUPFAM" id="SSF55073">
    <property type="entry name" value="Nucleotide cyclase"/>
    <property type="match status" value="1"/>
</dbReference>
<dbReference type="CDD" id="cd01949">
    <property type="entry name" value="GGDEF"/>
    <property type="match status" value="1"/>
</dbReference>
<dbReference type="InterPro" id="IPR043128">
    <property type="entry name" value="Rev_trsase/Diguanyl_cyclase"/>
</dbReference>
<dbReference type="Gene3D" id="3.30.450.20">
    <property type="entry name" value="PAS domain"/>
    <property type="match status" value="1"/>
</dbReference>
<dbReference type="NCBIfam" id="TIGR00254">
    <property type="entry name" value="GGDEF"/>
    <property type="match status" value="1"/>
</dbReference>
<dbReference type="InterPro" id="IPR052155">
    <property type="entry name" value="Biofilm_reg_signaling"/>
</dbReference>
<feature type="domain" description="GGDEF" evidence="5">
    <location>
        <begin position="202"/>
        <end position="336"/>
    </location>
</feature>
<dbReference type="PANTHER" id="PTHR44757">
    <property type="entry name" value="DIGUANYLATE CYCLASE DGCP"/>
    <property type="match status" value="1"/>
</dbReference>
<accession>A0A974SHE9</accession>
<dbReference type="AlphaFoldDB" id="A0A974SHE9"/>
<dbReference type="Pfam" id="PF00990">
    <property type="entry name" value="GGDEF"/>
    <property type="match status" value="1"/>
</dbReference>
<gene>
    <name evidence="6" type="ORF">EZH22_25125</name>
</gene>
<dbReference type="Proteomes" id="UP000596427">
    <property type="component" value="Chromosome"/>
</dbReference>
<feature type="domain" description="PAC" evidence="4">
    <location>
        <begin position="77"/>
        <end position="135"/>
    </location>
</feature>
<organism evidence="6 7">
    <name type="scientific">Xanthobacter dioxanivorans</name>
    <dbReference type="NCBI Taxonomy" id="2528964"/>
    <lineage>
        <taxon>Bacteria</taxon>
        <taxon>Pseudomonadati</taxon>
        <taxon>Pseudomonadota</taxon>
        <taxon>Alphaproteobacteria</taxon>
        <taxon>Hyphomicrobiales</taxon>
        <taxon>Xanthobacteraceae</taxon>
        <taxon>Xanthobacter</taxon>
    </lineage>
</organism>
<dbReference type="InterPro" id="IPR000160">
    <property type="entry name" value="GGDEF_dom"/>
</dbReference>
<evidence type="ECO:0000313" key="7">
    <source>
        <dbReference type="Proteomes" id="UP000596427"/>
    </source>
</evidence>
<dbReference type="InterPro" id="IPR000700">
    <property type="entry name" value="PAS-assoc_C"/>
</dbReference>
<name>A0A974SHE9_9HYPH</name>
<dbReference type="SUPFAM" id="SSF55785">
    <property type="entry name" value="PYP-like sensor domain (PAS domain)"/>
    <property type="match status" value="1"/>
</dbReference>
<protein>
    <submittedName>
        <fullName evidence="6">Diguanylate cyclase</fullName>
    </submittedName>
</protein>
<keyword evidence="7" id="KW-1185">Reference proteome</keyword>
<dbReference type="PANTHER" id="PTHR44757:SF2">
    <property type="entry name" value="BIOFILM ARCHITECTURE MAINTENANCE PROTEIN MBAA"/>
    <property type="match status" value="1"/>
</dbReference>
<dbReference type="PROSITE" id="PS50887">
    <property type="entry name" value="GGDEF"/>
    <property type="match status" value="1"/>
</dbReference>
<feature type="domain" description="PAS" evidence="3">
    <location>
        <begin position="4"/>
        <end position="43"/>
    </location>
</feature>
<dbReference type="InterPro" id="IPR000014">
    <property type="entry name" value="PAS"/>
</dbReference>
<proteinExistence type="predicted"/>